<feature type="compositionally biased region" description="Basic and acidic residues" evidence="1">
    <location>
        <begin position="241"/>
        <end position="261"/>
    </location>
</feature>
<evidence type="ECO:0000313" key="3">
    <source>
        <dbReference type="Proteomes" id="UP001151760"/>
    </source>
</evidence>
<feature type="compositionally biased region" description="Basic and acidic residues" evidence="1">
    <location>
        <begin position="198"/>
        <end position="213"/>
    </location>
</feature>
<feature type="compositionally biased region" description="Basic and acidic residues" evidence="1">
    <location>
        <begin position="398"/>
        <end position="418"/>
    </location>
</feature>
<feature type="compositionally biased region" description="Low complexity" evidence="1">
    <location>
        <begin position="302"/>
        <end position="315"/>
    </location>
</feature>
<feature type="compositionally biased region" description="Basic and acidic residues" evidence="1">
    <location>
        <begin position="543"/>
        <end position="577"/>
    </location>
</feature>
<feature type="compositionally biased region" description="Acidic residues" evidence="1">
    <location>
        <begin position="262"/>
        <end position="275"/>
    </location>
</feature>
<name>A0ABQ4Y4B0_9ASTR</name>
<reference evidence="2" key="1">
    <citation type="journal article" date="2022" name="Int. J. Mol. Sci.">
        <title>Draft Genome of Tanacetum Coccineum: Genomic Comparison of Closely Related Tanacetum-Family Plants.</title>
        <authorList>
            <person name="Yamashiro T."/>
            <person name="Shiraishi A."/>
            <person name="Nakayama K."/>
            <person name="Satake H."/>
        </authorList>
    </citation>
    <scope>NUCLEOTIDE SEQUENCE</scope>
</reference>
<comment type="caution">
    <text evidence="2">The sequence shown here is derived from an EMBL/GenBank/DDBJ whole genome shotgun (WGS) entry which is preliminary data.</text>
</comment>
<feature type="compositionally biased region" description="Polar residues" evidence="1">
    <location>
        <begin position="37"/>
        <end position="46"/>
    </location>
</feature>
<feature type="compositionally biased region" description="Low complexity" evidence="1">
    <location>
        <begin position="61"/>
        <end position="73"/>
    </location>
</feature>
<sequence>MLVQPTQDEGATSERPSEALPTPSPAPTSEIPHEPQTDSSPAQTSEVPIEHQPNLSPRPSPTTTIPDSIPETSGENLGDQAKEIQDLKAQITKLKKQAKPVIKHHRAWLKSVSLKQRFPRKSFSKKHRVHKESVSKQGRKFAKGESSVQRDPLFDEIPEDTVDHMDTENAQDEGRTREIVDEDKEIEENVLSTEDVLSTDKEGVSTDMEKVSTDRPIVSTDGSKVSTDRQNEGTEEQNEGTEEKNEGTEEKNEGTEEHIEGTEENFEGTEENFEGTEEHIEGTEEQVESTDGHKKGTEEEIATQATQTSTQTPTSKIFGDDETIAKVLLNMSQAKAVSREKEKGVELKDVEETDRPRPTSTRSLLTLKPLPKIDPKDKGKKKIEEEDESESESDGIPEAEKKFKQLESDEEMARKIQEEWEAEEERNRIAEEKATNEALIRNFDDIKARIEADRLLAEKLQEQEREQITIRRKSKRSRDIKDRPPTKNQLRNQMMTYLKHVGNFKHSELKTKKFEEIQALYEKIKRSDEDFISIGSAEDERQIKRMNEKGIDSSKSEVIKEESKEEVQEESKEEESTRKRKLGTRKKMKSRKRRFIQNTSEDDSEKENDELRLHLTIAPDEEKEVDYEILDRKYPIKEWKTECLGTKPQADKAEHLEEINQNVVIRSNGQKRYFSTLMRVLSIFLKRQDFNVVYQLVIDKYQDEIPEGLDRVLWGDLMVMFNPDDEDEFWNSQQDWNIKYPLRKKVLVQMLKLKLKSEEDNTMALELIRFIKKVLAELEPKDFDGDEKDL</sequence>
<feature type="compositionally biased region" description="Basic residues" evidence="1">
    <location>
        <begin position="578"/>
        <end position="595"/>
    </location>
</feature>
<feature type="compositionally biased region" description="Polar residues" evidence="1">
    <location>
        <begin position="1"/>
        <end position="10"/>
    </location>
</feature>
<evidence type="ECO:0000256" key="1">
    <source>
        <dbReference type="SAM" id="MobiDB-lite"/>
    </source>
</evidence>
<feature type="region of interest" description="Disordered" evidence="1">
    <location>
        <begin position="1"/>
        <end position="81"/>
    </location>
</feature>
<feature type="compositionally biased region" description="Basic and acidic residues" evidence="1">
    <location>
        <begin position="425"/>
        <end position="435"/>
    </location>
</feature>
<protein>
    <submittedName>
        <fullName evidence="2">Uncharacterized protein</fullName>
    </submittedName>
</protein>
<gene>
    <name evidence="2" type="ORF">Tco_0705068</name>
</gene>
<feature type="region of interest" description="Disordered" evidence="1">
    <location>
        <begin position="463"/>
        <end position="491"/>
    </location>
</feature>
<feature type="compositionally biased region" description="Acidic residues" evidence="1">
    <location>
        <begin position="385"/>
        <end position="397"/>
    </location>
</feature>
<dbReference type="Proteomes" id="UP001151760">
    <property type="component" value="Unassembled WGS sequence"/>
</dbReference>
<keyword evidence="3" id="KW-1185">Reference proteome</keyword>
<reference evidence="2" key="2">
    <citation type="submission" date="2022-01" db="EMBL/GenBank/DDBJ databases">
        <authorList>
            <person name="Yamashiro T."/>
            <person name="Shiraishi A."/>
            <person name="Satake H."/>
            <person name="Nakayama K."/>
        </authorList>
    </citation>
    <scope>NUCLEOTIDE SEQUENCE</scope>
</reference>
<feature type="region of interest" description="Disordered" evidence="1">
    <location>
        <begin position="333"/>
        <end position="437"/>
    </location>
</feature>
<dbReference type="EMBL" id="BQNB010010064">
    <property type="protein sequence ID" value="GJS72227.1"/>
    <property type="molecule type" value="Genomic_DNA"/>
</dbReference>
<organism evidence="2 3">
    <name type="scientific">Tanacetum coccineum</name>
    <dbReference type="NCBI Taxonomy" id="301880"/>
    <lineage>
        <taxon>Eukaryota</taxon>
        <taxon>Viridiplantae</taxon>
        <taxon>Streptophyta</taxon>
        <taxon>Embryophyta</taxon>
        <taxon>Tracheophyta</taxon>
        <taxon>Spermatophyta</taxon>
        <taxon>Magnoliopsida</taxon>
        <taxon>eudicotyledons</taxon>
        <taxon>Gunneridae</taxon>
        <taxon>Pentapetalae</taxon>
        <taxon>asterids</taxon>
        <taxon>campanulids</taxon>
        <taxon>Asterales</taxon>
        <taxon>Asteraceae</taxon>
        <taxon>Asteroideae</taxon>
        <taxon>Anthemideae</taxon>
        <taxon>Anthemidinae</taxon>
        <taxon>Tanacetum</taxon>
    </lineage>
</organism>
<feature type="compositionally biased region" description="Basic and acidic residues" evidence="1">
    <location>
        <begin position="337"/>
        <end position="357"/>
    </location>
</feature>
<feature type="region of interest" description="Disordered" evidence="1">
    <location>
        <begin position="119"/>
        <end position="318"/>
    </location>
</feature>
<evidence type="ECO:0000313" key="2">
    <source>
        <dbReference type="EMBL" id="GJS72227.1"/>
    </source>
</evidence>
<accession>A0ABQ4Y4B0</accession>
<feature type="region of interest" description="Disordered" evidence="1">
    <location>
        <begin position="543"/>
        <end position="608"/>
    </location>
</feature>
<feature type="compositionally biased region" description="Basic and acidic residues" evidence="1">
    <location>
        <begin position="161"/>
        <end position="179"/>
    </location>
</feature>
<feature type="compositionally biased region" description="Basic residues" evidence="1">
    <location>
        <begin position="119"/>
        <end position="130"/>
    </location>
</feature>
<proteinExistence type="predicted"/>